<evidence type="ECO:0000313" key="1">
    <source>
        <dbReference type="EMBL" id="OIK28067.1"/>
    </source>
</evidence>
<sequence length="199" mass="22720">MTKYAIPSDLEEEVVRLLYRRAADLNWTYLTDTERTRHYQAWTSDPEVGGRLLPFIGKPENVRPWLKDRPMKEYIRATYGVGKWAPLVVKPATPVSALVDKALGHGWNVDLETLDIKPLCVTIRHEDDEEMERRFAWAPMRDFKHLAWAAIASQAGGDPLPWVICTVDSFVRKITPEQKATNERIAKRLGLISAHVTDG</sequence>
<dbReference type="AlphaFoldDB" id="A0A1J4Q4G0"/>
<dbReference type="RefSeq" id="WP_030342534.1">
    <property type="nucleotide sequence ID" value="NZ_LBDA02000016.1"/>
</dbReference>
<evidence type="ECO:0000313" key="2">
    <source>
        <dbReference type="Proteomes" id="UP000034838"/>
    </source>
</evidence>
<protein>
    <submittedName>
        <fullName evidence="1">Uncharacterized protein</fullName>
    </submittedName>
</protein>
<comment type="caution">
    <text evidence="1">The sequence shown here is derived from an EMBL/GenBank/DDBJ whole genome shotgun (WGS) entry which is preliminary data.</text>
</comment>
<gene>
    <name evidence="1" type="ORF">VT52_008765</name>
</gene>
<name>A0A1J4Q4G0_9ACTN</name>
<accession>A0A1J4Q4G0</accession>
<reference evidence="1" key="1">
    <citation type="submission" date="2016-10" db="EMBL/GenBank/DDBJ databases">
        <title>Genome sequence of Streptomyces malaysiense MUSC 136.</title>
        <authorList>
            <person name="Lee L.-H."/>
            <person name="Ser H.-L."/>
        </authorList>
    </citation>
    <scope>NUCLEOTIDE SEQUENCE [LARGE SCALE GENOMIC DNA]</scope>
    <source>
        <strain evidence="1">MUSC 136</strain>
    </source>
</reference>
<dbReference type="Proteomes" id="UP000034838">
    <property type="component" value="Unassembled WGS sequence"/>
</dbReference>
<organism evidence="1 2">
    <name type="scientific">Streptomyces malaysiense</name>
    <dbReference type="NCBI Taxonomy" id="1428626"/>
    <lineage>
        <taxon>Bacteria</taxon>
        <taxon>Bacillati</taxon>
        <taxon>Actinomycetota</taxon>
        <taxon>Actinomycetes</taxon>
        <taxon>Kitasatosporales</taxon>
        <taxon>Streptomycetaceae</taxon>
        <taxon>Streptomyces</taxon>
    </lineage>
</organism>
<proteinExistence type="predicted"/>
<keyword evidence="2" id="KW-1185">Reference proteome</keyword>
<dbReference type="EMBL" id="LBDA02000016">
    <property type="protein sequence ID" value="OIK28067.1"/>
    <property type="molecule type" value="Genomic_DNA"/>
</dbReference>
<dbReference type="OrthoDB" id="9182727at2"/>